<dbReference type="Proteomes" id="UP000758856">
    <property type="component" value="Unassembled WGS sequence"/>
</dbReference>
<reference evidence="2" key="3">
    <citation type="submission" date="2023-01" db="EMBL/GenBank/DDBJ databases">
        <authorList>
            <person name="Sun Q."/>
            <person name="Evtushenko L."/>
        </authorList>
    </citation>
    <scope>NUCLEOTIDE SEQUENCE</scope>
    <source>
        <strain evidence="2">VKM B-1606</strain>
    </source>
</reference>
<keyword evidence="4" id="KW-1185">Reference proteome</keyword>
<dbReference type="EMBL" id="BSFF01000002">
    <property type="protein sequence ID" value="GLK55374.1"/>
    <property type="molecule type" value="Genomic_DNA"/>
</dbReference>
<organism evidence="2 5">
    <name type="scientific">Methylopila capsulata</name>
    <dbReference type="NCBI Taxonomy" id="61654"/>
    <lineage>
        <taxon>Bacteria</taxon>
        <taxon>Pseudomonadati</taxon>
        <taxon>Pseudomonadota</taxon>
        <taxon>Alphaproteobacteria</taxon>
        <taxon>Hyphomicrobiales</taxon>
        <taxon>Methylopilaceae</taxon>
        <taxon>Methylopila</taxon>
    </lineage>
</organism>
<dbReference type="Pfam" id="PF00583">
    <property type="entry name" value="Acetyltransf_1"/>
    <property type="match status" value="1"/>
</dbReference>
<dbReference type="CDD" id="cd04301">
    <property type="entry name" value="NAT_SF"/>
    <property type="match status" value="1"/>
</dbReference>
<evidence type="ECO:0000313" key="3">
    <source>
        <dbReference type="EMBL" id="MBM7850083.1"/>
    </source>
</evidence>
<dbReference type="Proteomes" id="UP001143400">
    <property type="component" value="Unassembled WGS sequence"/>
</dbReference>
<dbReference type="Gene3D" id="3.40.630.30">
    <property type="match status" value="1"/>
</dbReference>
<dbReference type="AlphaFoldDB" id="A0A9W6IU23"/>
<dbReference type="PANTHER" id="PTHR43072">
    <property type="entry name" value="N-ACETYLTRANSFERASE"/>
    <property type="match status" value="1"/>
</dbReference>
<dbReference type="EMBL" id="JAFBCY010000001">
    <property type="protein sequence ID" value="MBM7850083.1"/>
    <property type="molecule type" value="Genomic_DNA"/>
</dbReference>
<dbReference type="EC" id="2.3.1.183" evidence="3"/>
<feature type="domain" description="N-acetyltransferase" evidence="1">
    <location>
        <begin position="8"/>
        <end position="172"/>
    </location>
</feature>
<evidence type="ECO:0000313" key="4">
    <source>
        <dbReference type="Proteomes" id="UP000758856"/>
    </source>
</evidence>
<comment type="caution">
    <text evidence="2">The sequence shown here is derived from an EMBL/GenBank/DDBJ whole genome shotgun (WGS) entry which is preliminary data.</text>
</comment>
<dbReference type="InterPro" id="IPR000182">
    <property type="entry name" value="GNAT_dom"/>
</dbReference>
<protein>
    <submittedName>
        <fullName evidence="2">N-acetyltransferase</fullName>
    </submittedName>
    <submittedName>
        <fullName evidence="3">Phosphinothricin acetyltransferase</fullName>
        <ecNumber evidence="3">2.3.1.183</ecNumber>
    </submittedName>
</protein>
<keyword evidence="3" id="KW-0012">Acyltransferase</keyword>
<evidence type="ECO:0000313" key="5">
    <source>
        <dbReference type="Proteomes" id="UP001143400"/>
    </source>
</evidence>
<evidence type="ECO:0000313" key="2">
    <source>
        <dbReference type="EMBL" id="GLK55374.1"/>
    </source>
</evidence>
<name>A0A9W6IU23_9HYPH</name>
<proteinExistence type="predicted"/>
<keyword evidence="3" id="KW-0808">Transferase</keyword>
<dbReference type="GO" id="GO:0102971">
    <property type="term" value="F:phosphinothricin N-acetyltransferase activity"/>
    <property type="evidence" value="ECO:0007669"/>
    <property type="project" value="UniProtKB-EC"/>
</dbReference>
<evidence type="ECO:0000259" key="1">
    <source>
        <dbReference type="PROSITE" id="PS51186"/>
    </source>
</evidence>
<dbReference type="RefSeq" id="WP_204948549.1">
    <property type="nucleotide sequence ID" value="NZ_BSFF01000002.1"/>
</dbReference>
<gene>
    <name evidence="2" type="ORF">GCM10008170_13930</name>
    <name evidence="3" type="ORF">JOD31_000295</name>
</gene>
<dbReference type="InterPro" id="IPR016181">
    <property type="entry name" value="Acyl_CoA_acyltransferase"/>
</dbReference>
<dbReference type="PROSITE" id="PS51186">
    <property type="entry name" value="GNAT"/>
    <property type="match status" value="1"/>
</dbReference>
<sequence length="174" mass="18706">MPTDALRPLIRTADLADVPAIATIYGDHVLHGTASFEEVPPSVDEMTGRLRAVLDAGLPYIVAEAQGVIVGFAYAGPHRPRAAYRHTVEDSIYLAPEAQGRGLGRALLDELIRRCEATGRLRQMIAVIGDSANAGSIAVHTRAGFRMVGAMTNVGFKFGRWLDTVIMQRPLGDA</sequence>
<dbReference type="SUPFAM" id="SSF55729">
    <property type="entry name" value="Acyl-CoA N-acyltransferases (Nat)"/>
    <property type="match status" value="1"/>
</dbReference>
<dbReference type="PANTHER" id="PTHR43072:SF8">
    <property type="entry name" value="ACYLTRANSFERASE FABY-RELATED"/>
    <property type="match status" value="1"/>
</dbReference>
<accession>A0A9W6IU23</accession>
<reference evidence="3 4" key="2">
    <citation type="submission" date="2021-01" db="EMBL/GenBank/DDBJ databases">
        <title>Genomic Encyclopedia of Type Strains, Phase IV (KMG-IV): sequencing the most valuable type-strain genomes for metagenomic binning, comparative biology and taxonomic classification.</title>
        <authorList>
            <person name="Goeker M."/>
        </authorList>
    </citation>
    <scope>NUCLEOTIDE SEQUENCE [LARGE SCALE GENOMIC DNA]</scope>
    <source>
        <strain evidence="3 4">DSM 6130</strain>
    </source>
</reference>
<reference evidence="2" key="1">
    <citation type="journal article" date="2014" name="Int. J. Syst. Evol. Microbiol.">
        <title>Complete genome sequence of Corynebacterium casei LMG S-19264T (=DSM 44701T), isolated from a smear-ripened cheese.</title>
        <authorList>
            <consortium name="US DOE Joint Genome Institute (JGI-PGF)"/>
            <person name="Walter F."/>
            <person name="Albersmeier A."/>
            <person name="Kalinowski J."/>
            <person name="Ruckert C."/>
        </authorList>
    </citation>
    <scope>NUCLEOTIDE SEQUENCE</scope>
    <source>
        <strain evidence="2">VKM B-1606</strain>
    </source>
</reference>